<feature type="compositionally biased region" description="Low complexity" evidence="2">
    <location>
        <begin position="43"/>
        <end position="56"/>
    </location>
</feature>
<dbReference type="AlphaFoldDB" id="A0AAP0MVN0"/>
<evidence type="ECO:0000313" key="3">
    <source>
        <dbReference type="EMBL" id="KAK9224251.1"/>
    </source>
</evidence>
<evidence type="ECO:0000313" key="4">
    <source>
        <dbReference type="Proteomes" id="UP001428341"/>
    </source>
</evidence>
<protein>
    <submittedName>
        <fullName evidence="3">Uncharacterized protein</fullName>
    </submittedName>
</protein>
<dbReference type="GO" id="GO:0005737">
    <property type="term" value="C:cytoplasm"/>
    <property type="evidence" value="ECO:0007669"/>
    <property type="project" value="TreeGrafter"/>
</dbReference>
<feature type="compositionally biased region" description="Basic and acidic residues" evidence="2">
    <location>
        <begin position="82"/>
        <end position="101"/>
    </location>
</feature>
<dbReference type="Proteomes" id="UP001428341">
    <property type="component" value="Unassembled WGS sequence"/>
</dbReference>
<dbReference type="Pfam" id="PF04484">
    <property type="entry name" value="QWRF"/>
    <property type="match status" value="1"/>
</dbReference>
<feature type="region of interest" description="Disordered" evidence="2">
    <location>
        <begin position="260"/>
        <end position="322"/>
    </location>
</feature>
<dbReference type="EMBL" id="JBCGBO010000002">
    <property type="protein sequence ID" value="KAK9224251.1"/>
    <property type="molecule type" value="Genomic_DNA"/>
</dbReference>
<evidence type="ECO:0000256" key="1">
    <source>
        <dbReference type="ARBA" id="ARBA00010016"/>
    </source>
</evidence>
<dbReference type="GO" id="GO:0005880">
    <property type="term" value="C:nuclear microtubule"/>
    <property type="evidence" value="ECO:0007669"/>
    <property type="project" value="TreeGrafter"/>
</dbReference>
<name>A0AAP0MVN0_9ROSI</name>
<feature type="compositionally biased region" description="Polar residues" evidence="2">
    <location>
        <begin position="133"/>
        <end position="163"/>
    </location>
</feature>
<organism evidence="3 4">
    <name type="scientific">Citrus x changshan-huyou</name>
    <dbReference type="NCBI Taxonomy" id="2935761"/>
    <lineage>
        <taxon>Eukaryota</taxon>
        <taxon>Viridiplantae</taxon>
        <taxon>Streptophyta</taxon>
        <taxon>Embryophyta</taxon>
        <taxon>Tracheophyta</taxon>
        <taxon>Spermatophyta</taxon>
        <taxon>Magnoliopsida</taxon>
        <taxon>eudicotyledons</taxon>
        <taxon>Gunneridae</taxon>
        <taxon>Pentapetalae</taxon>
        <taxon>rosids</taxon>
        <taxon>malvids</taxon>
        <taxon>Sapindales</taxon>
        <taxon>Rutaceae</taxon>
        <taxon>Aurantioideae</taxon>
        <taxon>Citrus</taxon>
    </lineage>
</organism>
<sequence>MIEVKKMAENEATAVIADTSSCSCTPAVAAPPQRRPRVREVSSRFMSPLASSASSSDQHPMTAKSPHHKQQQQQQQQRHRRQQDNKDTESVSSADENRPIETARSLESPLQFHSSKERRHQQQQPRSVMKLFNDNSNNTSKFAASGRCSNSSRPDTPTVSNLSRPLPRTLHLQRSTSGMATAATKLLQSISTQPSNAASSQNDALSSNVVDDIFRDSCTSDTDMLPTVSARSRTLAERNIINRVHGTATPCSRSLHLQPQLSNSQQHNGGFFSSIKGGEKPTPALSRSFSNSAKIGGLPLPPIPPPTGTDSRKGRKVSSHQEDLHSLKLLHNHYLQWRFANAKADSSTLTQRKETEKSLYSLGVKMSELYASVKRKRIELEILKRIKTLSTILEAQMPYLDEWCAFEGDYSSSLSEAIQALLGASIQLPIGGNVKADVREVGEALNSAAKLMEMIILHLQSFMPEAEEVEMLISELAKVTGGERALVEECGGLLSKTHTFQVEECSLRGQLMQLHQRVAVADQSQKDTNNSSLNAVNMR</sequence>
<dbReference type="PANTHER" id="PTHR31807:SF6">
    <property type="entry name" value="PROTEIN ENDOSPERM DEFECTIVE 1-RELATED"/>
    <property type="match status" value="1"/>
</dbReference>
<dbReference type="GO" id="GO:0008017">
    <property type="term" value="F:microtubule binding"/>
    <property type="evidence" value="ECO:0007669"/>
    <property type="project" value="TreeGrafter"/>
</dbReference>
<reference evidence="3 4" key="1">
    <citation type="submission" date="2024-05" db="EMBL/GenBank/DDBJ databases">
        <title>Haplotype-resolved chromosome-level genome assembly of Huyou (Citrus changshanensis).</title>
        <authorList>
            <person name="Miao C."/>
            <person name="Chen W."/>
            <person name="Wu Y."/>
            <person name="Wang L."/>
            <person name="Zhao S."/>
            <person name="Grierson D."/>
            <person name="Xu C."/>
            <person name="Chen K."/>
        </authorList>
    </citation>
    <scope>NUCLEOTIDE SEQUENCE [LARGE SCALE GENOMIC DNA]</scope>
    <source>
        <strain evidence="3">01-14</strain>
        <tissue evidence="3">Leaf</tissue>
    </source>
</reference>
<keyword evidence="4" id="KW-1185">Reference proteome</keyword>
<dbReference type="GO" id="GO:0051225">
    <property type="term" value="P:spindle assembly"/>
    <property type="evidence" value="ECO:0007669"/>
    <property type="project" value="TreeGrafter"/>
</dbReference>
<feature type="region of interest" description="Disordered" evidence="2">
    <location>
        <begin position="16"/>
        <end position="166"/>
    </location>
</feature>
<comment type="similarity">
    <text evidence="1">Belongs to the QWRF family.</text>
</comment>
<comment type="caution">
    <text evidence="3">The sequence shown here is derived from an EMBL/GenBank/DDBJ whole genome shotgun (WGS) entry which is preliminary data.</text>
</comment>
<gene>
    <name evidence="3" type="ORF">WN944_012701</name>
</gene>
<proteinExistence type="inferred from homology"/>
<evidence type="ECO:0000256" key="2">
    <source>
        <dbReference type="SAM" id="MobiDB-lite"/>
    </source>
</evidence>
<dbReference type="InterPro" id="IPR007573">
    <property type="entry name" value="QWRF"/>
</dbReference>
<accession>A0AAP0MVN0</accession>
<dbReference type="PANTHER" id="PTHR31807">
    <property type="entry name" value="AUGMIN FAMILY MEMBER"/>
    <property type="match status" value="1"/>
</dbReference>